<name>A0ABR7CGR7_9BACE</name>
<protein>
    <submittedName>
        <fullName evidence="1">Uncharacterized protein</fullName>
    </submittedName>
</protein>
<gene>
    <name evidence="1" type="ORF">H8S67_20330</name>
</gene>
<organism evidence="1 2">
    <name type="scientific">Bacteroides difficilis</name>
    <dbReference type="NCBI Taxonomy" id="2763021"/>
    <lineage>
        <taxon>Bacteria</taxon>
        <taxon>Pseudomonadati</taxon>
        <taxon>Bacteroidota</taxon>
        <taxon>Bacteroidia</taxon>
        <taxon>Bacteroidales</taxon>
        <taxon>Bacteroidaceae</taxon>
        <taxon>Bacteroides</taxon>
    </lineage>
</organism>
<accession>A0ABR7CGR7</accession>
<keyword evidence="2" id="KW-1185">Reference proteome</keyword>
<comment type="caution">
    <text evidence="1">The sequence shown here is derived from an EMBL/GenBank/DDBJ whole genome shotgun (WGS) entry which is preliminary data.</text>
</comment>
<evidence type="ECO:0000313" key="2">
    <source>
        <dbReference type="Proteomes" id="UP000600600"/>
    </source>
</evidence>
<dbReference type="RefSeq" id="WP_186968444.1">
    <property type="nucleotide sequence ID" value="NZ_JACOOE010000014.1"/>
</dbReference>
<dbReference type="Proteomes" id="UP000600600">
    <property type="component" value="Unassembled WGS sequence"/>
</dbReference>
<proteinExistence type="predicted"/>
<dbReference type="EMBL" id="JACOOE010000014">
    <property type="protein sequence ID" value="MBC5606990.1"/>
    <property type="molecule type" value="Genomic_DNA"/>
</dbReference>
<evidence type="ECO:0000313" key="1">
    <source>
        <dbReference type="EMBL" id="MBC5606990.1"/>
    </source>
</evidence>
<reference evidence="1 2" key="1">
    <citation type="submission" date="2020-08" db="EMBL/GenBank/DDBJ databases">
        <title>Genome public.</title>
        <authorList>
            <person name="Liu C."/>
            <person name="Sun Q."/>
        </authorList>
    </citation>
    <scope>NUCLEOTIDE SEQUENCE [LARGE SCALE GENOMIC DNA]</scope>
    <source>
        <strain evidence="1 2">M27</strain>
    </source>
</reference>
<sequence>MELTSEMLLDNRWYEIIISKSGSSQLLDEDRILFIKKICNNNVYLAALCKANSFGHNYMCLDEIITDKAVDIIGHSTNATLSAEAFHALAVINQYDIIYKLFNTNGLNRNFYKSIIKIIIRNAAENQIVELLNVLLKYDEGLFITALEQLNSLNYVFSQDAHNRLLEITQPIFASSLDILKIKIVASLKLKKNDIDALNLIVIAINHNLIRQAIDIVYIYNCHQDFYPLNYIDKVLDSERYQDISYFFDYLTFRNIKLDTNWLYRLMSCLNFQLKDFAIYLMGKNVSHEEQYLYINKFININIGLNVYSSLNYASILMKRYSVSNRERLVAIIDSLISLSSNSSLILAHKLMEEYEIFDVGKLLKIGNLLFQKDDNSAIKEAFYIYHKLYNSFDDKILEAAVALKKRNPKYFKLAYDLVIMYLEPVYKTEDVVIGKTYYALNLFYKKTETGKKIAIKLAGIPNPIFVPIKNGQVPARNSIIKVSVIDVVDGKIKVKIVDRCIENRILMNKIENKPISRFGEQLFQALVKNDKL</sequence>